<accession>A0ABX7YRW4</accession>
<dbReference type="EMBL" id="CP073587">
    <property type="protein sequence ID" value="QUN05503.1"/>
    <property type="molecule type" value="Genomic_DNA"/>
</dbReference>
<reference evidence="2 3" key="1">
    <citation type="submission" date="2021-04" db="EMBL/GenBank/DDBJ databases">
        <title>Novel species identification of genus Shewanella.</title>
        <authorList>
            <person name="Liu G."/>
        </authorList>
    </citation>
    <scope>NUCLEOTIDE SEQUENCE [LARGE SCALE GENOMIC DNA]</scope>
    <source>
        <strain evidence="2 3">FJAT-54481</strain>
    </source>
</reference>
<dbReference type="Gene3D" id="3.40.630.30">
    <property type="match status" value="1"/>
</dbReference>
<feature type="domain" description="N-acetyltransferase" evidence="1">
    <location>
        <begin position="1"/>
        <end position="145"/>
    </location>
</feature>
<dbReference type="Proteomes" id="UP000679575">
    <property type="component" value="Chromosome"/>
</dbReference>
<evidence type="ECO:0000259" key="1">
    <source>
        <dbReference type="PROSITE" id="PS51186"/>
    </source>
</evidence>
<name>A0ABX7YRW4_9GAMM</name>
<dbReference type="PROSITE" id="PS51186">
    <property type="entry name" value="GNAT"/>
    <property type="match status" value="1"/>
</dbReference>
<dbReference type="SUPFAM" id="SSF55729">
    <property type="entry name" value="Acyl-CoA N-acyltransferases (Nat)"/>
    <property type="match status" value="1"/>
</dbReference>
<dbReference type="InterPro" id="IPR000182">
    <property type="entry name" value="GNAT_dom"/>
</dbReference>
<keyword evidence="3" id="KW-1185">Reference proteome</keyword>
<evidence type="ECO:0000313" key="2">
    <source>
        <dbReference type="EMBL" id="QUN05503.1"/>
    </source>
</evidence>
<evidence type="ECO:0000313" key="3">
    <source>
        <dbReference type="Proteomes" id="UP000679575"/>
    </source>
</evidence>
<dbReference type="CDD" id="cd04301">
    <property type="entry name" value="NAT_SF"/>
    <property type="match status" value="1"/>
</dbReference>
<gene>
    <name evidence="2" type="ORF">KDN34_15125</name>
</gene>
<dbReference type="InterPro" id="IPR016181">
    <property type="entry name" value="Acyl_CoA_acyltransferase"/>
</dbReference>
<sequence>MSYPVVTEIPSAEEYCRLRLDVGLSAKSTAAARIGLSHAPYTICVRDNGPLISMGRVIGDGGGFFHIVDIAVAPKYQRQGLGMRIMDKIEQYLDTVAQEGSYVSLIAAKPDFYAKRGYLPTAPAGYGMSEKFQWYAWHSLMLTLVT</sequence>
<proteinExistence type="predicted"/>
<protein>
    <submittedName>
        <fullName evidence="2">GNAT family N-acetyltransferase</fullName>
    </submittedName>
</protein>
<dbReference type="Pfam" id="PF13673">
    <property type="entry name" value="Acetyltransf_10"/>
    <property type="match status" value="1"/>
</dbReference>
<organism evidence="2 3">
    <name type="scientific">Shewanella yunxiaonensis</name>
    <dbReference type="NCBI Taxonomy" id="2829809"/>
    <lineage>
        <taxon>Bacteria</taxon>
        <taxon>Pseudomonadati</taxon>
        <taxon>Pseudomonadota</taxon>
        <taxon>Gammaproteobacteria</taxon>
        <taxon>Alteromonadales</taxon>
        <taxon>Shewanellaceae</taxon>
        <taxon>Shewanella</taxon>
    </lineage>
</organism>
<dbReference type="RefSeq" id="WP_212594534.1">
    <property type="nucleotide sequence ID" value="NZ_CP073587.1"/>
</dbReference>